<evidence type="ECO:0000256" key="6">
    <source>
        <dbReference type="ARBA" id="ARBA00023136"/>
    </source>
</evidence>
<keyword evidence="3" id="KW-0997">Cell inner membrane</keyword>
<keyword evidence="5 7" id="KW-1133">Transmembrane helix</keyword>
<dbReference type="NCBIfam" id="TIGR00786">
    <property type="entry name" value="dctM"/>
    <property type="match status" value="1"/>
</dbReference>
<evidence type="ECO:0000256" key="4">
    <source>
        <dbReference type="ARBA" id="ARBA00022692"/>
    </source>
</evidence>
<dbReference type="PIRSF" id="PIRSF006066">
    <property type="entry name" value="HI0050"/>
    <property type="match status" value="1"/>
</dbReference>
<evidence type="ECO:0000256" key="2">
    <source>
        <dbReference type="ARBA" id="ARBA00022475"/>
    </source>
</evidence>
<evidence type="ECO:0000256" key="7">
    <source>
        <dbReference type="SAM" id="Phobius"/>
    </source>
</evidence>
<feature type="transmembrane region" description="Helical" evidence="7">
    <location>
        <begin position="142"/>
        <end position="164"/>
    </location>
</feature>
<feature type="transmembrane region" description="Helical" evidence="7">
    <location>
        <begin position="335"/>
        <end position="351"/>
    </location>
</feature>
<dbReference type="OrthoDB" id="9785600at2"/>
<keyword evidence="4 7" id="KW-0812">Transmembrane</keyword>
<comment type="subcellular location">
    <subcellularLocation>
        <location evidence="1">Cell inner membrane</location>
        <topology evidence="1">Multi-pass membrane protein</topology>
    </subcellularLocation>
</comment>
<evidence type="ECO:0000256" key="3">
    <source>
        <dbReference type="ARBA" id="ARBA00022519"/>
    </source>
</evidence>
<dbReference type="RefSeq" id="WP_113807755.1">
    <property type="nucleotide sequence ID" value="NZ_QOCW01000027.1"/>
</dbReference>
<dbReference type="GO" id="GO:0005886">
    <property type="term" value="C:plasma membrane"/>
    <property type="evidence" value="ECO:0007669"/>
    <property type="project" value="UniProtKB-SubCell"/>
</dbReference>
<dbReference type="InterPro" id="IPR004681">
    <property type="entry name" value="TRAP_DctM"/>
</dbReference>
<dbReference type="InterPro" id="IPR010656">
    <property type="entry name" value="DctM"/>
</dbReference>
<dbReference type="GO" id="GO:0022857">
    <property type="term" value="F:transmembrane transporter activity"/>
    <property type="evidence" value="ECO:0007669"/>
    <property type="project" value="TreeGrafter"/>
</dbReference>
<dbReference type="AlphaFoldDB" id="A0A366XVI5"/>
<reference evidence="9 10" key="1">
    <citation type="submission" date="2018-07" db="EMBL/GenBank/DDBJ databases">
        <title>Lottiidibacillus patelloidae gen. nov., sp. nov., isolated from the intestinal tract of a marine limpet and the reclassification of B. taeanensis BH030017T, B. algicola KMM 3737T and B. hwajinpoensis SW-72T as genus Lottiidibacillus.</title>
        <authorList>
            <person name="Liu R."/>
            <person name="Huang Z."/>
        </authorList>
    </citation>
    <scope>NUCLEOTIDE SEQUENCE [LARGE SCALE GENOMIC DNA]</scope>
    <source>
        <strain evidence="9 10">BH030017</strain>
    </source>
</reference>
<feature type="transmembrane region" description="Helical" evidence="7">
    <location>
        <begin position="170"/>
        <end position="191"/>
    </location>
</feature>
<organism evidence="9 10">
    <name type="scientific">Bacillus taeanensis</name>
    <dbReference type="NCBI Taxonomy" id="273032"/>
    <lineage>
        <taxon>Bacteria</taxon>
        <taxon>Bacillati</taxon>
        <taxon>Bacillota</taxon>
        <taxon>Bacilli</taxon>
        <taxon>Bacillales</taxon>
        <taxon>Bacillaceae</taxon>
        <taxon>Bacillus</taxon>
    </lineage>
</organism>
<keyword evidence="10" id="KW-1185">Reference proteome</keyword>
<dbReference type="PANTHER" id="PTHR33362:SF3">
    <property type="entry name" value="SIALIC ACID TRAP TRANSPORTER PERMEASE PROTEIN SIAT"/>
    <property type="match status" value="1"/>
</dbReference>
<dbReference type="Pfam" id="PF06808">
    <property type="entry name" value="DctM"/>
    <property type="match status" value="1"/>
</dbReference>
<evidence type="ECO:0000256" key="5">
    <source>
        <dbReference type="ARBA" id="ARBA00022989"/>
    </source>
</evidence>
<evidence type="ECO:0000313" key="10">
    <source>
        <dbReference type="Proteomes" id="UP000253314"/>
    </source>
</evidence>
<feature type="transmembrane region" description="Helical" evidence="7">
    <location>
        <begin position="311"/>
        <end position="328"/>
    </location>
</feature>
<feature type="transmembrane region" description="Helical" evidence="7">
    <location>
        <begin position="112"/>
        <end position="130"/>
    </location>
</feature>
<sequence>MTMTLLISMLILFLLTVPIALSIGLASTIAVWSSGDLPLLVLVQRIFTSLDSFPLMAIPFFILAGSLMETGGISKRLVHFANTLAGSMTGGLAGVTVITSMFFAAISGSSPATVAAIGSIMIPAMVARHYDVNFAAAIQSVAGALGVIIPPSIPMILYGVVVGVSIGDLFIAGIIPGLLIGFSLILTAFIISKRRGYKGAEHFTWQQRFEAFKNAIFALLMPMIILGGIYGGIFTPTEAAVVAVAYALIIGLFVYKEIKLKDLIPAFVKSGITTAIIMLIIGNAGLLGWLLTKERIPQTVAQSFISFSDNPLVFLLIVNIFLLIVGMFFETSASVIILAPILAPIAIQLGVDPVHFGIIMVVNLAIGMVTPPLGVNLFVAMQISKVRLEQLSKAVIPFLIILIADVLVISYIPEISLFLVELLKK</sequence>
<feature type="transmembrane region" description="Helical" evidence="7">
    <location>
        <begin position="239"/>
        <end position="255"/>
    </location>
</feature>
<keyword evidence="6 7" id="KW-0472">Membrane</keyword>
<evidence type="ECO:0000256" key="1">
    <source>
        <dbReference type="ARBA" id="ARBA00004429"/>
    </source>
</evidence>
<dbReference type="PANTHER" id="PTHR33362">
    <property type="entry name" value="SIALIC ACID TRAP TRANSPORTER PERMEASE PROTEIN SIAT-RELATED"/>
    <property type="match status" value="1"/>
</dbReference>
<evidence type="ECO:0000313" key="9">
    <source>
        <dbReference type="EMBL" id="RBW67961.1"/>
    </source>
</evidence>
<protein>
    <submittedName>
        <fullName evidence="9">C4-dicarboxylate ABC transporter permease</fullName>
    </submittedName>
</protein>
<accession>A0A366XVI5</accession>
<feature type="transmembrane region" description="Helical" evidence="7">
    <location>
        <begin position="391"/>
        <end position="412"/>
    </location>
</feature>
<feature type="domain" description="TRAP C4-dicarboxylate transport system permease DctM subunit" evidence="8">
    <location>
        <begin position="6"/>
        <end position="415"/>
    </location>
</feature>
<proteinExistence type="predicted"/>
<feature type="transmembrane region" description="Helical" evidence="7">
    <location>
        <begin position="46"/>
        <end position="68"/>
    </location>
</feature>
<comment type="caution">
    <text evidence="9">The sequence shown here is derived from an EMBL/GenBank/DDBJ whole genome shotgun (WGS) entry which is preliminary data.</text>
</comment>
<feature type="transmembrane region" description="Helical" evidence="7">
    <location>
        <begin position="80"/>
        <end position="106"/>
    </location>
</feature>
<feature type="transmembrane region" description="Helical" evidence="7">
    <location>
        <begin position="212"/>
        <end position="233"/>
    </location>
</feature>
<feature type="transmembrane region" description="Helical" evidence="7">
    <location>
        <begin position="357"/>
        <end position="379"/>
    </location>
</feature>
<gene>
    <name evidence="9" type="ORF">DS031_19340</name>
</gene>
<dbReference type="EMBL" id="QOCW01000027">
    <property type="protein sequence ID" value="RBW67961.1"/>
    <property type="molecule type" value="Genomic_DNA"/>
</dbReference>
<dbReference type="Proteomes" id="UP000253314">
    <property type="component" value="Unassembled WGS sequence"/>
</dbReference>
<name>A0A366XVI5_9BACI</name>
<keyword evidence="2" id="KW-1003">Cell membrane</keyword>
<feature type="transmembrane region" description="Helical" evidence="7">
    <location>
        <begin position="267"/>
        <end position="291"/>
    </location>
</feature>
<evidence type="ECO:0000259" key="8">
    <source>
        <dbReference type="Pfam" id="PF06808"/>
    </source>
</evidence>